<protein>
    <submittedName>
        <fullName evidence="1">Uncharacterized protein</fullName>
    </submittedName>
</protein>
<evidence type="ECO:0000313" key="1">
    <source>
        <dbReference type="EMBL" id="GAF04546.1"/>
    </source>
</evidence>
<keyword evidence="2" id="KW-1185">Reference proteome</keyword>
<proteinExistence type="predicted"/>
<name>W7YJ74_9BACT</name>
<dbReference type="eggNOG" id="ENOG502ZBYD">
    <property type="taxonomic scope" value="Bacteria"/>
</dbReference>
<reference evidence="1 2" key="1">
    <citation type="journal article" date="2014" name="Genome Announc.">
        <title>Draft Genome Sequence of Cytophaga fermentans JCM 21142T, a Facultative Anaerobe Isolated from Marine Mud.</title>
        <authorList>
            <person name="Starns D."/>
            <person name="Oshima K."/>
            <person name="Suda W."/>
            <person name="Iino T."/>
            <person name="Yuki M."/>
            <person name="Inoue J."/>
            <person name="Kitamura K."/>
            <person name="Iida T."/>
            <person name="Darby A."/>
            <person name="Hattori M."/>
            <person name="Ohkuma M."/>
        </authorList>
    </citation>
    <scope>NUCLEOTIDE SEQUENCE [LARGE SCALE GENOMIC DNA]</scope>
    <source>
        <strain evidence="1 2">JCM 21142</strain>
    </source>
</reference>
<dbReference type="STRING" id="869213.GCA_000517085_02020"/>
<accession>W7YJ74</accession>
<evidence type="ECO:0000313" key="2">
    <source>
        <dbReference type="Proteomes" id="UP000019402"/>
    </source>
</evidence>
<gene>
    <name evidence="1" type="ORF">JCM21142_83255</name>
</gene>
<sequence>MRARSISEKVDMNEKKYQLAEFAKDFSEFLTYASSSSHINDSTYIKYTKSSDSKYEIFYFNTFKEEVIYRVDWFVLYGETGEKKCIHGYQDKIRHHSRKGNGALRLSLSRLNEEGMTFYPLTFSFVSEGKIYLEFCDVATMCLFEEILKLNTSGKRVELNDEIEKRMTILWNNPENFSNDFKGLKRISSLFSDDKKVKVCTWNLPLPNASNNFYGAVIVKTDRGIKVSKLVDNTQLIRSPERSSLSAKKWYGAIYYDLISTQDSKKRKYYVLLGYKPNNEMTKKKVIETMQVVGNGQVRFGHSVFQKDRYVMKRLVFEYTAASNMLLRYDKDEKRIILDHLAPSSPLYQDNFRFYGPDFSYDAYVYEKGKWVLYKNVDVRNPKVEEK</sequence>
<comment type="caution">
    <text evidence="1">The sequence shown here is derived from an EMBL/GenBank/DDBJ whole genome shotgun (WGS) entry which is preliminary data.</text>
</comment>
<dbReference type="Proteomes" id="UP000019402">
    <property type="component" value="Unassembled WGS sequence"/>
</dbReference>
<dbReference type="EMBL" id="BAMD01000048">
    <property type="protein sequence ID" value="GAF04546.1"/>
    <property type="molecule type" value="Genomic_DNA"/>
</dbReference>
<dbReference type="AlphaFoldDB" id="W7YJ74"/>
<organism evidence="1 2">
    <name type="scientific">Saccharicrinis fermentans DSM 9555 = JCM 21142</name>
    <dbReference type="NCBI Taxonomy" id="869213"/>
    <lineage>
        <taxon>Bacteria</taxon>
        <taxon>Pseudomonadati</taxon>
        <taxon>Bacteroidota</taxon>
        <taxon>Bacteroidia</taxon>
        <taxon>Marinilabiliales</taxon>
        <taxon>Marinilabiliaceae</taxon>
        <taxon>Saccharicrinis</taxon>
    </lineage>
</organism>